<accession>A0ABX5X0V9</accession>
<reference evidence="1 2" key="1">
    <citation type="submission" date="2019-07" db="EMBL/GenBank/DDBJ databases">
        <title>Shewanella sp. YLB-06 whole genomic sequence.</title>
        <authorList>
            <person name="Yu L."/>
        </authorList>
    </citation>
    <scope>NUCLEOTIDE SEQUENCE [LARGE SCALE GENOMIC DNA]</scope>
    <source>
        <strain evidence="1 2">YLB-06</strain>
    </source>
</reference>
<dbReference type="RefSeq" id="WP_144046433.1">
    <property type="nucleotide sequence ID" value="NZ_CP041614.1"/>
</dbReference>
<keyword evidence="2" id="KW-1185">Reference proteome</keyword>
<sequence>MLVEVVNEKLNTAETTELPQAILTLISKGLSLQEAQSLDKAIHASQQYSWKHYRITLSQ</sequence>
<dbReference type="Proteomes" id="UP000315947">
    <property type="component" value="Chromosome"/>
</dbReference>
<protein>
    <submittedName>
        <fullName evidence="1">Uncharacterized protein</fullName>
    </submittedName>
</protein>
<dbReference type="EMBL" id="CP041614">
    <property type="protein sequence ID" value="QDO84067.1"/>
    <property type="molecule type" value="Genomic_DNA"/>
</dbReference>
<evidence type="ECO:0000313" key="1">
    <source>
        <dbReference type="EMBL" id="QDO84067.1"/>
    </source>
</evidence>
<proteinExistence type="predicted"/>
<evidence type="ECO:0000313" key="2">
    <source>
        <dbReference type="Proteomes" id="UP000315947"/>
    </source>
</evidence>
<organism evidence="1 2">
    <name type="scientific">Shewanella psychropiezotolerans</name>
    <dbReference type="NCBI Taxonomy" id="2593655"/>
    <lineage>
        <taxon>Bacteria</taxon>
        <taxon>Pseudomonadati</taxon>
        <taxon>Pseudomonadota</taxon>
        <taxon>Gammaproteobacteria</taxon>
        <taxon>Alteromonadales</taxon>
        <taxon>Shewanellaceae</taxon>
        <taxon>Shewanella</taxon>
    </lineage>
</organism>
<name>A0ABX5X0V9_9GAMM</name>
<gene>
    <name evidence="1" type="ORF">FM037_13530</name>
</gene>